<organism evidence="2">
    <name type="scientific">Ignisphaera aggregans</name>
    <dbReference type="NCBI Taxonomy" id="334771"/>
    <lineage>
        <taxon>Archaea</taxon>
        <taxon>Thermoproteota</taxon>
        <taxon>Thermoprotei</taxon>
        <taxon>Desulfurococcales</taxon>
        <taxon>Desulfurococcaceae</taxon>
        <taxon>Ignisphaera</taxon>
    </lineage>
</organism>
<sequence>MSSEKAEEEVHEEEKPQEKMDLKRLLAVIPPPSEVLSRKRQGIKEKRIRLLYDSNISEEEARISPFLARELGAKEYVEVSVAGKKRFRLKVNIDENISPDYVYVNSELMKKNGVANNSICTIRAV</sequence>
<name>A0A7J2U0V7_9CREN</name>
<feature type="region of interest" description="Disordered" evidence="1">
    <location>
        <begin position="1"/>
        <end position="22"/>
    </location>
</feature>
<dbReference type="AlphaFoldDB" id="A0A7J2U0V7"/>
<evidence type="ECO:0000256" key="1">
    <source>
        <dbReference type="SAM" id="MobiDB-lite"/>
    </source>
</evidence>
<reference evidence="2" key="1">
    <citation type="journal article" date="2020" name="mSystems">
        <title>Genome- and Community-Level Interaction Insights into Carbon Utilization and Element Cycling Functions of Hydrothermarchaeota in Hydrothermal Sediment.</title>
        <authorList>
            <person name="Zhou Z."/>
            <person name="Liu Y."/>
            <person name="Xu W."/>
            <person name="Pan J."/>
            <person name="Luo Z.H."/>
            <person name="Li M."/>
        </authorList>
    </citation>
    <scope>NUCLEOTIDE SEQUENCE [LARGE SCALE GENOMIC DNA]</scope>
    <source>
        <strain evidence="2">SpSt-125</strain>
    </source>
</reference>
<dbReference type="EMBL" id="DSEU01000012">
    <property type="protein sequence ID" value="HEM66401.1"/>
    <property type="molecule type" value="Genomic_DNA"/>
</dbReference>
<accession>A0A7J2U0V7</accession>
<evidence type="ECO:0000313" key="2">
    <source>
        <dbReference type="EMBL" id="HEM66401.1"/>
    </source>
</evidence>
<feature type="compositionally biased region" description="Acidic residues" evidence="1">
    <location>
        <begin position="1"/>
        <end position="11"/>
    </location>
</feature>
<protein>
    <submittedName>
        <fullName evidence="2">Uncharacterized protein</fullName>
    </submittedName>
</protein>
<feature type="compositionally biased region" description="Basic and acidic residues" evidence="1">
    <location>
        <begin position="12"/>
        <end position="22"/>
    </location>
</feature>
<proteinExistence type="predicted"/>
<comment type="caution">
    <text evidence="2">The sequence shown here is derived from an EMBL/GenBank/DDBJ whole genome shotgun (WGS) entry which is preliminary data.</text>
</comment>
<gene>
    <name evidence="2" type="ORF">ENO26_02345</name>
</gene>